<keyword evidence="7 9" id="KW-0472">Membrane</keyword>
<keyword evidence="4" id="KW-0997">Cell inner membrane</keyword>
<dbReference type="Pfam" id="PF04143">
    <property type="entry name" value="Sulf_transp"/>
    <property type="match status" value="1"/>
</dbReference>
<evidence type="ECO:0000313" key="10">
    <source>
        <dbReference type="EMBL" id="SHI30692.1"/>
    </source>
</evidence>
<gene>
    <name evidence="10" type="ORF">SAMN05444280_10135</name>
</gene>
<organism evidence="10 11">
    <name type="scientific">Tangfeifania diversioriginum</name>
    <dbReference type="NCBI Taxonomy" id="1168035"/>
    <lineage>
        <taxon>Bacteria</taxon>
        <taxon>Pseudomonadati</taxon>
        <taxon>Bacteroidota</taxon>
        <taxon>Bacteroidia</taxon>
        <taxon>Marinilabiliales</taxon>
        <taxon>Prolixibacteraceae</taxon>
        <taxon>Tangfeifania</taxon>
    </lineage>
</organism>
<keyword evidence="11" id="KW-1185">Reference proteome</keyword>
<keyword evidence="3" id="KW-1003">Cell membrane</keyword>
<comment type="similarity">
    <text evidence="8">Belongs to the TsuA/YedE (TC 9.B.102) family.</text>
</comment>
<feature type="transmembrane region" description="Helical" evidence="9">
    <location>
        <begin position="12"/>
        <end position="32"/>
    </location>
</feature>
<comment type="subcellular location">
    <subcellularLocation>
        <location evidence="1">Cell inner membrane</location>
        <topology evidence="1">Multi-pass membrane protein</topology>
    </subcellularLocation>
</comment>
<name>A0A1M6A2J3_9BACT</name>
<dbReference type="EMBL" id="FQZE01000001">
    <property type="protein sequence ID" value="SHI30692.1"/>
    <property type="molecule type" value="Genomic_DNA"/>
</dbReference>
<accession>A0A1M6A2J3</accession>
<dbReference type="Proteomes" id="UP000184050">
    <property type="component" value="Unassembled WGS sequence"/>
</dbReference>
<protein>
    <submittedName>
        <fullName evidence="10">Uncharacterized protein</fullName>
    </submittedName>
</protein>
<keyword evidence="5 9" id="KW-0812">Transmembrane</keyword>
<proteinExistence type="inferred from homology"/>
<keyword evidence="2" id="KW-0813">Transport</keyword>
<evidence type="ECO:0000256" key="3">
    <source>
        <dbReference type="ARBA" id="ARBA00022475"/>
    </source>
</evidence>
<keyword evidence="6 9" id="KW-1133">Transmembrane helix</keyword>
<evidence type="ECO:0000256" key="5">
    <source>
        <dbReference type="ARBA" id="ARBA00022692"/>
    </source>
</evidence>
<dbReference type="RefSeq" id="WP_073163794.1">
    <property type="nucleotide sequence ID" value="NZ_FQZE01000001.1"/>
</dbReference>
<evidence type="ECO:0000256" key="9">
    <source>
        <dbReference type="SAM" id="Phobius"/>
    </source>
</evidence>
<sequence length="178" mass="18812">MKQKNINKAKPYMNPYLAGFLLGIVLLATIYITGRGLGASGAVKSVVVASVEGIAPQHAENTAYYQNYAEQNPQGPWKDFLVFEIVGVLVGAFFSGVMANRVGLKLEKGPRVTNATRIITAIIGGALFGFGSQLGRGCTSGSALSGMAVLSLGGILTMLAIFGGAYALAFFFRKLWLK</sequence>
<feature type="transmembrane region" description="Helical" evidence="9">
    <location>
        <begin position="147"/>
        <end position="172"/>
    </location>
</feature>
<reference evidence="10 11" key="1">
    <citation type="submission" date="2016-11" db="EMBL/GenBank/DDBJ databases">
        <authorList>
            <person name="Jaros S."/>
            <person name="Januszkiewicz K."/>
            <person name="Wedrychowicz H."/>
        </authorList>
    </citation>
    <scope>NUCLEOTIDE SEQUENCE [LARGE SCALE GENOMIC DNA]</scope>
    <source>
        <strain evidence="10 11">DSM 27063</strain>
    </source>
</reference>
<dbReference type="InterPro" id="IPR007272">
    <property type="entry name" value="Sulf_transp_TsuA/YedE"/>
</dbReference>
<evidence type="ECO:0000256" key="7">
    <source>
        <dbReference type="ARBA" id="ARBA00023136"/>
    </source>
</evidence>
<dbReference type="PANTHER" id="PTHR30574:SF1">
    <property type="entry name" value="SULPHUR TRANSPORT DOMAIN-CONTAINING PROTEIN"/>
    <property type="match status" value="1"/>
</dbReference>
<dbReference type="GO" id="GO:0005886">
    <property type="term" value="C:plasma membrane"/>
    <property type="evidence" value="ECO:0007669"/>
    <property type="project" value="UniProtKB-SubCell"/>
</dbReference>
<evidence type="ECO:0000256" key="2">
    <source>
        <dbReference type="ARBA" id="ARBA00022448"/>
    </source>
</evidence>
<evidence type="ECO:0000256" key="1">
    <source>
        <dbReference type="ARBA" id="ARBA00004429"/>
    </source>
</evidence>
<evidence type="ECO:0000313" key="11">
    <source>
        <dbReference type="Proteomes" id="UP000184050"/>
    </source>
</evidence>
<evidence type="ECO:0000256" key="8">
    <source>
        <dbReference type="ARBA" id="ARBA00035655"/>
    </source>
</evidence>
<evidence type="ECO:0000256" key="4">
    <source>
        <dbReference type="ARBA" id="ARBA00022519"/>
    </source>
</evidence>
<evidence type="ECO:0000256" key="6">
    <source>
        <dbReference type="ARBA" id="ARBA00022989"/>
    </source>
</evidence>
<dbReference type="AlphaFoldDB" id="A0A1M6A2J3"/>
<dbReference type="STRING" id="1168035.SAMN05444280_10135"/>
<feature type="transmembrane region" description="Helical" evidence="9">
    <location>
        <begin position="115"/>
        <end position="135"/>
    </location>
</feature>
<feature type="transmembrane region" description="Helical" evidence="9">
    <location>
        <begin position="80"/>
        <end position="103"/>
    </location>
</feature>
<dbReference type="PANTHER" id="PTHR30574">
    <property type="entry name" value="INNER MEMBRANE PROTEIN YEDE"/>
    <property type="match status" value="1"/>
</dbReference>